<evidence type="ECO:0000256" key="1">
    <source>
        <dbReference type="ARBA" id="ARBA00022679"/>
    </source>
</evidence>
<gene>
    <name evidence="4" type="ORF">J2792_001455</name>
</gene>
<keyword evidence="2" id="KW-0012">Acyltransferase</keyword>
<dbReference type="InterPro" id="IPR050832">
    <property type="entry name" value="Bact_Acetyltransf"/>
</dbReference>
<feature type="domain" description="N-acetyltransferase" evidence="3">
    <location>
        <begin position="4"/>
        <end position="141"/>
    </location>
</feature>
<dbReference type="NCBIfam" id="NF002959">
    <property type="entry name" value="PRK03624.1"/>
    <property type="match status" value="1"/>
</dbReference>
<dbReference type="RefSeq" id="WP_309804782.1">
    <property type="nucleotide sequence ID" value="NZ_JAVDRD010000003.1"/>
</dbReference>
<sequence>MAQPVLREAGPADAHAVIALWQAAGLTRPWNDPATDYHLAMANPACTVILAEQEGTPAATIMVGYDGHRGWVYYLGVAPAFQRQGLGRALMQAAEQWLAARDCPKLMLMVRADNLATKAFYAALGYEPQAVETLGRRLDGR</sequence>
<evidence type="ECO:0000259" key="3">
    <source>
        <dbReference type="PROSITE" id="PS51186"/>
    </source>
</evidence>
<dbReference type="CDD" id="cd04301">
    <property type="entry name" value="NAT_SF"/>
    <property type="match status" value="1"/>
</dbReference>
<dbReference type="SUPFAM" id="SSF55729">
    <property type="entry name" value="Acyl-CoA N-acyltransferases (Nat)"/>
    <property type="match status" value="1"/>
</dbReference>
<name>A0ABU1MK60_9SPHN</name>
<dbReference type="InterPro" id="IPR016181">
    <property type="entry name" value="Acyl_CoA_acyltransferase"/>
</dbReference>
<evidence type="ECO:0000256" key="2">
    <source>
        <dbReference type="ARBA" id="ARBA00023315"/>
    </source>
</evidence>
<keyword evidence="1" id="KW-0808">Transferase</keyword>
<dbReference type="InterPro" id="IPR000182">
    <property type="entry name" value="GNAT_dom"/>
</dbReference>
<proteinExistence type="predicted"/>
<dbReference type="Proteomes" id="UP001184150">
    <property type="component" value="Unassembled WGS sequence"/>
</dbReference>
<evidence type="ECO:0000313" key="5">
    <source>
        <dbReference type="Proteomes" id="UP001184150"/>
    </source>
</evidence>
<evidence type="ECO:0000313" key="4">
    <source>
        <dbReference type="EMBL" id="MDR6510589.1"/>
    </source>
</evidence>
<comment type="caution">
    <text evidence="4">The sequence shown here is derived from an EMBL/GenBank/DDBJ whole genome shotgun (WGS) entry which is preliminary data.</text>
</comment>
<dbReference type="PANTHER" id="PTHR43877">
    <property type="entry name" value="AMINOALKYLPHOSPHONATE N-ACETYLTRANSFERASE-RELATED-RELATED"/>
    <property type="match status" value="1"/>
</dbReference>
<organism evidence="4 5">
    <name type="scientific">Novosphingobium capsulatum</name>
    <dbReference type="NCBI Taxonomy" id="13688"/>
    <lineage>
        <taxon>Bacteria</taxon>
        <taxon>Pseudomonadati</taxon>
        <taxon>Pseudomonadota</taxon>
        <taxon>Alphaproteobacteria</taxon>
        <taxon>Sphingomonadales</taxon>
        <taxon>Sphingomonadaceae</taxon>
        <taxon>Novosphingobium</taxon>
    </lineage>
</organism>
<keyword evidence="5" id="KW-1185">Reference proteome</keyword>
<reference evidence="4 5" key="1">
    <citation type="submission" date="2023-07" db="EMBL/GenBank/DDBJ databases">
        <title>Sorghum-associated microbial communities from plants grown in Nebraska, USA.</title>
        <authorList>
            <person name="Schachtman D."/>
        </authorList>
    </citation>
    <scope>NUCLEOTIDE SEQUENCE [LARGE SCALE GENOMIC DNA]</scope>
    <source>
        <strain evidence="4 5">DS1027</strain>
    </source>
</reference>
<protein>
    <submittedName>
        <fullName evidence="4">Ribosomal protein S18 acetylase RimI-like enzyme</fullName>
    </submittedName>
</protein>
<dbReference type="Gene3D" id="3.40.630.30">
    <property type="match status" value="1"/>
</dbReference>
<dbReference type="Pfam" id="PF00583">
    <property type="entry name" value="Acetyltransf_1"/>
    <property type="match status" value="1"/>
</dbReference>
<dbReference type="EMBL" id="JAVDRD010000003">
    <property type="protein sequence ID" value="MDR6510589.1"/>
    <property type="molecule type" value="Genomic_DNA"/>
</dbReference>
<dbReference type="PROSITE" id="PS51186">
    <property type="entry name" value="GNAT"/>
    <property type="match status" value="1"/>
</dbReference>
<accession>A0ABU1MK60</accession>